<dbReference type="Proteomes" id="UP001177769">
    <property type="component" value="Chromosome"/>
</dbReference>
<feature type="signal peptide" evidence="1">
    <location>
        <begin position="1"/>
        <end position="24"/>
    </location>
</feature>
<evidence type="ECO:0000256" key="1">
    <source>
        <dbReference type="SAM" id="SignalP"/>
    </source>
</evidence>
<dbReference type="KEGG" id="pais:PFX98_03535"/>
<sequence length="300" mass="33949">MLIRRRRWLLSGLPAALAGASSWAAPLRPPRAPGGEPQPLHYPRHNKMPDPQQAYMVELLQLALGRGSKPYRLQALPMTMAQGRTMVEMAHGGNELDLMWTMTNREREAMGLIPVRIPVDRGLLGWRLMLIRQADVPFWRKLRSLAELAPLVAGQGHDWPDAEVLRANGLNVGTSSSYEGLFRMLARGRIDYFPRSIMEVDAELAMHADEGLVIAPHVMLYYPTASYYFLAPQHAEAAEQLRQGLEECLADGSWDKLFQRHYSALLARHQIAQRLVLRLSNPLLPEATPLQRKAFWLQPD</sequence>
<keyword evidence="1" id="KW-0732">Signal</keyword>
<feature type="chain" id="PRO_5041667110" description="Transporter substrate-binding domain-containing protein" evidence="1">
    <location>
        <begin position="25"/>
        <end position="300"/>
    </location>
</feature>
<evidence type="ECO:0000313" key="3">
    <source>
        <dbReference type="Proteomes" id="UP001177769"/>
    </source>
</evidence>
<accession>A0AA95SNL9</accession>
<dbReference type="SUPFAM" id="SSF53850">
    <property type="entry name" value="Periplasmic binding protein-like II"/>
    <property type="match status" value="1"/>
</dbReference>
<dbReference type="EMBL" id="CP116346">
    <property type="protein sequence ID" value="WIT12697.1"/>
    <property type="molecule type" value="Genomic_DNA"/>
</dbReference>
<evidence type="ECO:0000313" key="2">
    <source>
        <dbReference type="EMBL" id="WIT12697.1"/>
    </source>
</evidence>
<organism evidence="2 3">
    <name type="scientific">Paucibacter sediminis</name>
    <dbReference type="NCBI Taxonomy" id="3019553"/>
    <lineage>
        <taxon>Bacteria</taxon>
        <taxon>Pseudomonadati</taxon>
        <taxon>Pseudomonadota</taxon>
        <taxon>Betaproteobacteria</taxon>
        <taxon>Burkholderiales</taxon>
        <taxon>Sphaerotilaceae</taxon>
        <taxon>Roseateles</taxon>
    </lineage>
</organism>
<evidence type="ECO:0008006" key="4">
    <source>
        <dbReference type="Google" id="ProtNLM"/>
    </source>
</evidence>
<name>A0AA95SNL9_9BURK</name>
<gene>
    <name evidence="2" type="ORF">PFX98_03535</name>
</gene>
<dbReference type="RefSeq" id="WP_285233798.1">
    <property type="nucleotide sequence ID" value="NZ_CP116346.1"/>
</dbReference>
<reference evidence="2" key="1">
    <citation type="submission" date="2023-01" db="EMBL/GenBank/DDBJ databases">
        <title>Whole genome sequence of Paucibacter sp. S2-9 isolated from pond sediment.</title>
        <authorList>
            <person name="Jung J.Y."/>
        </authorList>
    </citation>
    <scope>NUCLEOTIDE SEQUENCE</scope>
    <source>
        <strain evidence="2">S2-9</strain>
    </source>
</reference>
<dbReference type="AlphaFoldDB" id="A0AA95SNL9"/>
<proteinExistence type="predicted"/>
<keyword evidence="3" id="KW-1185">Reference proteome</keyword>
<protein>
    <recommendedName>
        <fullName evidence="4">Transporter substrate-binding domain-containing protein</fullName>
    </recommendedName>
</protein>